<name>A0A8S2Y856_9BILA</name>
<dbReference type="AlphaFoldDB" id="A0A8S2Y856"/>
<accession>A0A8S2Y856</accession>
<evidence type="ECO:0000313" key="1">
    <source>
        <dbReference type="EMBL" id="CAF4545253.1"/>
    </source>
</evidence>
<evidence type="ECO:0000313" key="2">
    <source>
        <dbReference type="Proteomes" id="UP000681722"/>
    </source>
</evidence>
<protein>
    <submittedName>
        <fullName evidence="1">Uncharacterized protein</fullName>
    </submittedName>
</protein>
<sequence length="161" mass="18591">MGLGQSERLFQMLEFKQEYKHNQTEIVVNNARTHTTKSYSLQEFGKNIGTRCPVEQIEYVDENGVPKVIDCCFKGGENKGKSKGLVELCKDLGVQLLAQIELDEIRDMLSRHRAFQNATKLEMLGIKYKIKIIYYPSVIANYQCFDKMIKLISESRINFVE</sequence>
<organism evidence="1 2">
    <name type="scientific">Didymodactylos carnosus</name>
    <dbReference type="NCBI Taxonomy" id="1234261"/>
    <lineage>
        <taxon>Eukaryota</taxon>
        <taxon>Metazoa</taxon>
        <taxon>Spiralia</taxon>
        <taxon>Gnathifera</taxon>
        <taxon>Rotifera</taxon>
        <taxon>Eurotatoria</taxon>
        <taxon>Bdelloidea</taxon>
        <taxon>Philodinida</taxon>
        <taxon>Philodinidae</taxon>
        <taxon>Didymodactylos</taxon>
    </lineage>
</organism>
<dbReference type="EMBL" id="CAJOBC010114519">
    <property type="protein sequence ID" value="CAF4545253.1"/>
    <property type="molecule type" value="Genomic_DNA"/>
</dbReference>
<proteinExistence type="predicted"/>
<comment type="caution">
    <text evidence="1">The sequence shown here is derived from an EMBL/GenBank/DDBJ whole genome shotgun (WGS) entry which is preliminary data.</text>
</comment>
<dbReference type="Proteomes" id="UP000681722">
    <property type="component" value="Unassembled WGS sequence"/>
</dbReference>
<gene>
    <name evidence="1" type="ORF">SRO942_LOCUS46759</name>
</gene>
<dbReference type="OrthoDB" id="10039611at2759"/>
<reference evidence="1" key="1">
    <citation type="submission" date="2021-02" db="EMBL/GenBank/DDBJ databases">
        <authorList>
            <person name="Nowell W R."/>
        </authorList>
    </citation>
    <scope>NUCLEOTIDE SEQUENCE</scope>
</reference>